<accession>A0ACB7Y7Y7</accession>
<dbReference type="Proteomes" id="UP000828048">
    <property type="component" value="Chromosome 7"/>
</dbReference>
<protein>
    <submittedName>
        <fullName evidence="1">Uncharacterized protein</fullName>
    </submittedName>
</protein>
<reference evidence="1 2" key="1">
    <citation type="journal article" date="2021" name="Hortic Res">
        <title>High-quality reference genome and annotation aids understanding of berry development for evergreen blueberry (Vaccinium darrowii).</title>
        <authorList>
            <person name="Yu J."/>
            <person name="Hulse-Kemp A.M."/>
            <person name="Babiker E."/>
            <person name="Staton M."/>
        </authorList>
    </citation>
    <scope>NUCLEOTIDE SEQUENCE [LARGE SCALE GENOMIC DNA]</scope>
    <source>
        <strain evidence="2">cv. NJ 8807/NJ 8810</strain>
        <tissue evidence="1">Young leaf</tissue>
    </source>
</reference>
<gene>
    <name evidence="1" type="ORF">Vadar_020916</name>
</gene>
<name>A0ACB7Y7Y7_9ERIC</name>
<keyword evidence="2" id="KW-1185">Reference proteome</keyword>
<evidence type="ECO:0000313" key="1">
    <source>
        <dbReference type="EMBL" id="KAH7849647.1"/>
    </source>
</evidence>
<proteinExistence type="predicted"/>
<evidence type="ECO:0000313" key="2">
    <source>
        <dbReference type="Proteomes" id="UP000828048"/>
    </source>
</evidence>
<dbReference type="EMBL" id="CM037157">
    <property type="protein sequence ID" value="KAH7849647.1"/>
    <property type="molecule type" value="Genomic_DNA"/>
</dbReference>
<organism evidence="1 2">
    <name type="scientific">Vaccinium darrowii</name>
    <dbReference type="NCBI Taxonomy" id="229202"/>
    <lineage>
        <taxon>Eukaryota</taxon>
        <taxon>Viridiplantae</taxon>
        <taxon>Streptophyta</taxon>
        <taxon>Embryophyta</taxon>
        <taxon>Tracheophyta</taxon>
        <taxon>Spermatophyta</taxon>
        <taxon>Magnoliopsida</taxon>
        <taxon>eudicotyledons</taxon>
        <taxon>Gunneridae</taxon>
        <taxon>Pentapetalae</taxon>
        <taxon>asterids</taxon>
        <taxon>Ericales</taxon>
        <taxon>Ericaceae</taxon>
        <taxon>Vaccinioideae</taxon>
        <taxon>Vaccinieae</taxon>
        <taxon>Vaccinium</taxon>
    </lineage>
</organism>
<sequence length="544" mass="59517">MSRPSTTTPLLSGQTESPQSETPATAPASSLDELIERCIGDFGWAQFLQASLISLSRAFDAQQTFVSVFTNADPTWHCTSPSLCNSAADLCQLPRNSWTWDMPMDTSIVSDWSLECASSFIRGLPASSFFLGSLAGGFILPTLADSTSLGRKNMLLLSCLLMSLASLFAAASTNIWMYSVLRIVCGFGRASVGTCALVLSTELVGKRRRGQVGVLTFLFYSFGYLSLPFIAYLNKGSSWRSIYLWTSIPAIIYCLLFHFLVRESPRWLFLQGRKEEFIATLNSIGNRKSLTVGNLFEIDAIEQESSDTDIYSAIKILFKKGWAIGRLFTVMVVGFGICIVYYGMSLGNGSLGSDLYLNVTLNALSELLAALATFFLIRRLSRKGSVLGFSIVSGVCSCMLMITPISNISGSSNNNKDHIHYTESGWISTSWLQIGIKILSFFSSSMAIHVLHIYALELFPTCVRNSATAMVREAFILAGVISPMLVAAGRENEVLLYGVFALAIVFCGSFVTFLPETKGSSICDTMDEEEHRVMATKTSKNLVC</sequence>
<comment type="caution">
    <text evidence="1">The sequence shown here is derived from an EMBL/GenBank/DDBJ whole genome shotgun (WGS) entry which is preliminary data.</text>
</comment>